<comment type="caution">
    <text evidence="8">The sequence shown here is derived from an EMBL/GenBank/DDBJ whole genome shotgun (WGS) entry which is preliminary data.</text>
</comment>
<evidence type="ECO:0000256" key="1">
    <source>
        <dbReference type="ARBA" id="ARBA00004496"/>
    </source>
</evidence>
<dbReference type="GO" id="GO:0032259">
    <property type="term" value="P:methylation"/>
    <property type="evidence" value="ECO:0007669"/>
    <property type="project" value="UniProtKB-KW"/>
</dbReference>
<dbReference type="AlphaFoldDB" id="A0A840MGP9"/>
<sequence length="219" mass="24284">MKTPDHRGIGMTSPRTRLRMVDKLRQEGIRDEAVLGVMADIPRHIFVDEALAHRAYENVALPLGFGQTISQPYIVGRMTELVRSGQALDKVLEIGTGCAYQTCILSKLAREVYSIERISGLLDKARQHLRELRIMNVRLKHGDGHLGIPEAAPFDAIMMTAAASHVPQPLLDQLKIGGKLVLPLGTQDQYLYMIERTTEGFTETKLEAVKFVPLLSGTA</sequence>
<keyword evidence="9" id="KW-1185">Reference proteome</keyword>
<comment type="similarity">
    <text evidence="2 7">Belongs to the methyltransferase superfamily. L-isoaspartyl/D-aspartyl protein methyltransferase family.</text>
</comment>
<evidence type="ECO:0000256" key="3">
    <source>
        <dbReference type="ARBA" id="ARBA00022490"/>
    </source>
</evidence>
<name>A0A840MGP9_9PROT</name>
<dbReference type="InterPro" id="IPR000682">
    <property type="entry name" value="PCMT"/>
</dbReference>
<organism evidence="8 9">
    <name type="scientific">Chitinivorax tropicus</name>
    <dbReference type="NCBI Taxonomy" id="714531"/>
    <lineage>
        <taxon>Bacteria</taxon>
        <taxon>Pseudomonadati</taxon>
        <taxon>Pseudomonadota</taxon>
        <taxon>Betaproteobacteria</taxon>
        <taxon>Chitinivorax</taxon>
    </lineage>
</organism>
<dbReference type="GO" id="GO:0005737">
    <property type="term" value="C:cytoplasm"/>
    <property type="evidence" value="ECO:0007669"/>
    <property type="project" value="UniProtKB-SubCell"/>
</dbReference>
<evidence type="ECO:0000256" key="2">
    <source>
        <dbReference type="ARBA" id="ARBA00005369"/>
    </source>
</evidence>
<gene>
    <name evidence="7" type="primary">pcm</name>
    <name evidence="8" type="ORF">HNQ59_001098</name>
</gene>
<keyword evidence="3 7" id="KW-0963">Cytoplasm</keyword>
<dbReference type="NCBIfam" id="TIGR00080">
    <property type="entry name" value="pimt"/>
    <property type="match status" value="1"/>
</dbReference>
<dbReference type="Proteomes" id="UP000575898">
    <property type="component" value="Unassembled WGS sequence"/>
</dbReference>
<dbReference type="GO" id="GO:0030091">
    <property type="term" value="P:protein repair"/>
    <property type="evidence" value="ECO:0007669"/>
    <property type="project" value="UniProtKB-UniRule"/>
</dbReference>
<dbReference type="FunFam" id="3.40.50.150:FF:000010">
    <property type="entry name" value="Protein-L-isoaspartate O-methyltransferase"/>
    <property type="match status" value="1"/>
</dbReference>
<keyword evidence="6 7" id="KW-0949">S-adenosyl-L-methionine</keyword>
<dbReference type="InterPro" id="IPR029063">
    <property type="entry name" value="SAM-dependent_MTases_sf"/>
</dbReference>
<evidence type="ECO:0000313" key="9">
    <source>
        <dbReference type="Proteomes" id="UP000575898"/>
    </source>
</evidence>
<evidence type="ECO:0000256" key="7">
    <source>
        <dbReference type="HAMAP-Rule" id="MF_00090"/>
    </source>
</evidence>
<comment type="catalytic activity">
    <reaction evidence="7">
        <text>[protein]-L-isoaspartate + S-adenosyl-L-methionine = [protein]-L-isoaspartate alpha-methyl ester + S-adenosyl-L-homocysteine</text>
        <dbReference type="Rhea" id="RHEA:12705"/>
        <dbReference type="Rhea" id="RHEA-COMP:12143"/>
        <dbReference type="Rhea" id="RHEA-COMP:12144"/>
        <dbReference type="ChEBI" id="CHEBI:57856"/>
        <dbReference type="ChEBI" id="CHEBI:59789"/>
        <dbReference type="ChEBI" id="CHEBI:90596"/>
        <dbReference type="ChEBI" id="CHEBI:90598"/>
        <dbReference type="EC" id="2.1.1.77"/>
    </reaction>
</comment>
<keyword evidence="5 7" id="KW-0808">Transferase</keyword>
<protein>
    <recommendedName>
        <fullName evidence="7">Protein-L-isoaspartate O-methyltransferase</fullName>
        <ecNumber evidence="7">2.1.1.77</ecNumber>
    </recommendedName>
    <alternativeName>
        <fullName evidence="7">L-isoaspartyl protein carboxyl methyltransferase</fullName>
    </alternativeName>
    <alternativeName>
        <fullName evidence="7">Protein L-isoaspartyl methyltransferase</fullName>
    </alternativeName>
    <alternativeName>
        <fullName evidence="7">Protein-beta-aspartate methyltransferase</fullName>
        <shortName evidence="7">PIMT</shortName>
    </alternativeName>
</protein>
<keyword evidence="4 7" id="KW-0489">Methyltransferase</keyword>
<comment type="subcellular location">
    <subcellularLocation>
        <location evidence="1 7">Cytoplasm</location>
    </subcellularLocation>
</comment>
<reference evidence="8 9" key="1">
    <citation type="submission" date="2020-08" db="EMBL/GenBank/DDBJ databases">
        <title>Genomic Encyclopedia of Type Strains, Phase IV (KMG-IV): sequencing the most valuable type-strain genomes for metagenomic binning, comparative biology and taxonomic classification.</title>
        <authorList>
            <person name="Goeker M."/>
        </authorList>
    </citation>
    <scope>NUCLEOTIDE SEQUENCE [LARGE SCALE GENOMIC DNA]</scope>
    <source>
        <strain evidence="8 9">DSM 27165</strain>
    </source>
</reference>
<dbReference type="NCBIfam" id="NF001453">
    <property type="entry name" value="PRK00312.1"/>
    <property type="match status" value="1"/>
</dbReference>
<dbReference type="PANTHER" id="PTHR11579">
    <property type="entry name" value="PROTEIN-L-ISOASPARTATE O-METHYLTRANSFERASE"/>
    <property type="match status" value="1"/>
</dbReference>
<dbReference type="SUPFAM" id="SSF53335">
    <property type="entry name" value="S-adenosyl-L-methionine-dependent methyltransferases"/>
    <property type="match status" value="1"/>
</dbReference>
<evidence type="ECO:0000313" key="8">
    <source>
        <dbReference type="EMBL" id="MBB5017828.1"/>
    </source>
</evidence>
<dbReference type="PANTHER" id="PTHR11579:SF0">
    <property type="entry name" value="PROTEIN-L-ISOASPARTATE(D-ASPARTATE) O-METHYLTRANSFERASE"/>
    <property type="match status" value="1"/>
</dbReference>
<dbReference type="Pfam" id="PF01135">
    <property type="entry name" value="PCMT"/>
    <property type="match status" value="1"/>
</dbReference>
<dbReference type="CDD" id="cd02440">
    <property type="entry name" value="AdoMet_MTases"/>
    <property type="match status" value="1"/>
</dbReference>
<feature type="active site" evidence="7">
    <location>
        <position position="70"/>
    </location>
</feature>
<evidence type="ECO:0000256" key="6">
    <source>
        <dbReference type="ARBA" id="ARBA00022691"/>
    </source>
</evidence>
<comment type="function">
    <text evidence="7">Catalyzes the methyl esterification of L-isoaspartyl residues in peptides and proteins that result from spontaneous decomposition of normal L-aspartyl and L-asparaginyl residues. It plays a role in the repair and/or degradation of damaged proteins.</text>
</comment>
<dbReference type="RefSeq" id="WP_246490856.1">
    <property type="nucleotide sequence ID" value="NZ_JACHHY010000005.1"/>
</dbReference>
<evidence type="ECO:0000256" key="4">
    <source>
        <dbReference type="ARBA" id="ARBA00022603"/>
    </source>
</evidence>
<dbReference type="Gene3D" id="3.40.50.150">
    <property type="entry name" value="Vaccinia Virus protein VP39"/>
    <property type="match status" value="1"/>
</dbReference>
<dbReference type="EC" id="2.1.1.77" evidence="7"/>
<evidence type="ECO:0000256" key="5">
    <source>
        <dbReference type="ARBA" id="ARBA00022679"/>
    </source>
</evidence>
<accession>A0A840MGP9</accession>
<dbReference type="GO" id="GO:0004719">
    <property type="term" value="F:protein-L-isoaspartate (D-aspartate) O-methyltransferase activity"/>
    <property type="evidence" value="ECO:0007669"/>
    <property type="project" value="UniProtKB-UniRule"/>
</dbReference>
<dbReference type="EMBL" id="JACHHY010000005">
    <property type="protein sequence ID" value="MBB5017828.1"/>
    <property type="molecule type" value="Genomic_DNA"/>
</dbReference>
<proteinExistence type="inferred from homology"/>
<dbReference type="HAMAP" id="MF_00090">
    <property type="entry name" value="PIMT"/>
    <property type="match status" value="1"/>
</dbReference>